<evidence type="ECO:0000313" key="2">
    <source>
        <dbReference type="EMBL" id="RWS15363.1"/>
    </source>
</evidence>
<dbReference type="GO" id="GO:0006811">
    <property type="term" value="P:monoatomic ion transport"/>
    <property type="evidence" value="ECO:0007669"/>
    <property type="project" value="InterPro"/>
</dbReference>
<dbReference type="STRING" id="1965070.A0A443RJE0"/>
<dbReference type="SUPFAM" id="SSF90112">
    <property type="entry name" value="Neurotransmitter-gated ion-channel transmembrane pore"/>
    <property type="match status" value="1"/>
</dbReference>
<organism evidence="2 3">
    <name type="scientific">Dinothrombium tinctorium</name>
    <dbReference type="NCBI Taxonomy" id="1965070"/>
    <lineage>
        <taxon>Eukaryota</taxon>
        <taxon>Metazoa</taxon>
        <taxon>Ecdysozoa</taxon>
        <taxon>Arthropoda</taxon>
        <taxon>Chelicerata</taxon>
        <taxon>Arachnida</taxon>
        <taxon>Acari</taxon>
        <taxon>Acariformes</taxon>
        <taxon>Trombidiformes</taxon>
        <taxon>Prostigmata</taxon>
        <taxon>Anystina</taxon>
        <taxon>Parasitengona</taxon>
        <taxon>Trombidioidea</taxon>
        <taxon>Trombidiidae</taxon>
        <taxon>Dinothrombium</taxon>
    </lineage>
</organism>
<keyword evidence="1" id="KW-0472">Membrane</keyword>
<comment type="caution">
    <text evidence="2">The sequence shown here is derived from an EMBL/GenBank/DDBJ whole genome shotgun (WGS) entry which is preliminary data.</text>
</comment>
<accession>A0A443RJE0</accession>
<protein>
    <submittedName>
        <fullName evidence="2">Transmembrane ion channel-like protein</fullName>
    </submittedName>
</protein>
<feature type="transmembrane region" description="Helical" evidence="1">
    <location>
        <begin position="46"/>
        <end position="65"/>
    </location>
</feature>
<dbReference type="EMBL" id="NCKU01000481">
    <property type="protein sequence ID" value="RWS15363.1"/>
    <property type="molecule type" value="Genomic_DNA"/>
</dbReference>
<dbReference type="OrthoDB" id="442503at2759"/>
<name>A0A443RJE0_9ACAR</name>
<dbReference type="GO" id="GO:0016020">
    <property type="term" value="C:membrane"/>
    <property type="evidence" value="ECO:0007669"/>
    <property type="project" value="InterPro"/>
</dbReference>
<dbReference type="InterPro" id="IPR036719">
    <property type="entry name" value="Neuro-gated_channel_TM_sf"/>
</dbReference>
<sequence>MHRAEDIAEKLRACQIHSKPSKPNCCKRWLNRFPTRSKQIDVVSRIGFPLLFALFNIFYWTTYLFREDMIED</sequence>
<evidence type="ECO:0000256" key="1">
    <source>
        <dbReference type="SAM" id="Phobius"/>
    </source>
</evidence>
<keyword evidence="3" id="KW-1185">Reference proteome</keyword>
<reference evidence="2 3" key="1">
    <citation type="journal article" date="2018" name="Gigascience">
        <title>Genomes of trombidid mites reveal novel predicted allergens and laterally-transferred genes associated with secondary metabolism.</title>
        <authorList>
            <person name="Dong X."/>
            <person name="Chaisiri K."/>
            <person name="Xia D."/>
            <person name="Armstrong S.D."/>
            <person name="Fang Y."/>
            <person name="Donnelly M.J."/>
            <person name="Kadowaki T."/>
            <person name="McGarry J.W."/>
            <person name="Darby A.C."/>
            <person name="Makepeace B.L."/>
        </authorList>
    </citation>
    <scope>NUCLEOTIDE SEQUENCE [LARGE SCALE GENOMIC DNA]</scope>
    <source>
        <strain evidence="2">UoL-WK</strain>
    </source>
</reference>
<evidence type="ECO:0000313" key="3">
    <source>
        <dbReference type="Proteomes" id="UP000285301"/>
    </source>
</evidence>
<gene>
    <name evidence="2" type="ORF">B4U79_11045</name>
</gene>
<keyword evidence="1" id="KW-1133">Transmembrane helix</keyword>
<dbReference type="Gene3D" id="1.20.58.390">
    <property type="entry name" value="Neurotransmitter-gated ion-channel transmembrane domain"/>
    <property type="match status" value="1"/>
</dbReference>
<dbReference type="InterPro" id="IPR038050">
    <property type="entry name" value="Neuro_actylchol_rec"/>
</dbReference>
<dbReference type="AlphaFoldDB" id="A0A443RJE0"/>
<proteinExistence type="predicted"/>
<dbReference type="Proteomes" id="UP000285301">
    <property type="component" value="Unassembled WGS sequence"/>
</dbReference>
<keyword evidence="1 2" id="KW-0812">Transmembrane</keyword>